<dbReference type="InterPro" id="IPR042070">
    <property type="entry name" value="PucR_C-HTH_sf"/>
</dbReference>
<dbReference type="STRING" id="883112.HMPREF9707_00944"/>
<evidence type="ECO:0000313" key="4">
    <source>
        <dbReference type="Proteomes" id="UP000005147"/>
    </source>
</evidence>
<dbReference type="PANTHER" id="PTHR33744:SF1">
    <property type="entry name" value="DNA-BINDING TRANSCRIPTIONAL ACTIVATOR ADER"/>
    <property type="match status" value="1"/>
</dbReference>
<dbReference type="InterPro" id="IPR051448">
    <property type="entry name" value="CdaR-like_regulators"/>
</dbReference>
<feature type="domain" description="PucR C-terminal helix-turn-helix" evidence="2">
    <location>
        <begin position="478"/>
        <end position="535"/>
    </location>
</feature>
<evidence type="ECO:0000259" key="2">
    <source>
        <dbReference type="Pfam" id="PF13556"/>
    </source>
</evidence>
<dbReference type="Pfam" id="PF13556">
    <property type="entry name" value="HTH_30"/>
    <property type="match status" value="1"/>
</dbReference>
<proteinExistence type="predicted"/>
<dbReference type="AlphaFoldDB" id="K1LUG4"/>
<dbReference type="RefSeq" id="WP_006701591.1">
    <property type="nucleotide sequence ID" value="NZ_JH932301.1"/>
</dbReference>
<dbReference type="InterPro" id="IPR025736">
    <property type="entry name" value="PucR_C-HTH_dom"/>
</dbReference>
<dbReference type="PATRIC" id="fig|883112.3.peg.941"/>
<dbReference type="Gene3D" id="1.10.10.2840">
    <property type="entry name" value="PucR C-terminal helix-turn-helix domain"/>
    <property type="match status" value="1"/>
</dbReference>
<protein>
    <recommendedName>
        <fullName evidence="5">PucR family transcriptional regulator</fullName>
    </recommendedName>
</protein>
<dbReference type="PANTHER" id="PTHR33744">
    <property type="entry name" value="CARBOHYDRATE DIACID REGULATOR"/>
    <property type="match status" value="1"/>
</dbReference>
<dbReference type="HOGENOM" id="CLU_017436_3_0_9"/>
<name>K1LUG4_9LACT</name>
<dbReference type="EMBL" id="AGZE01000026">
    <property type="protein sequence ID" value="EKB55757.1"/>
    <property type="molecule type" value="Genomic_DNA"/>
</dbReference>
<evidence type="ECO:0008006" key="5">
    <source>
        <dbReference type="Google" id="ProtNLM"/>
    </source>
</evidence>
<accession>K1LUG4</accession>
<reference evidence="3 4" key="1">
    <citation type="submission" date="2012-07" db="EMBL/GenBank/DDBJ databases">
        <title>The Genome Sequence of Facklamia ignava CCUG 37419.</title>
        <authorList>
            <consortium name="The Broad Institute Genome Sequencing Platform"/>
            <person name="Earl A."/>
            <person name="Ward D."/>
            <person name="Feldgarden M."/>
            <person name="Gevers D."/>
            <person name="Huys G."/>
            <person name="Walker B."/>
            <person name="Young S.K."/>
            <person name="Zeng Q."/>
            <person name="Gargeya S."/>
            <person name="Fitzgerald M."/>
            <person name="Haas B."/>
            <person name="Abouelleil A."/>
            <person name="Alvarado L."/>
            <person name="Arachchi H.M."/>
            <person name="Berlin A.M."/>
            <person name="Chapman S.B."/>
            <person name="Goldberg J."/>
            <person name="Griggs A."/>
            <person name="Gujja S."/>
            <person name="Hansen M."/>
            <person name="Howarth C."/>
            <person name="Imamovic A."/>
            <person name="Larimer J."/>
            <person name="McCowen C."/>
            <person name="Montmayeur A."/>
            <person name="Murphy C."/>
            <person name="Neiman D."/>
            <person name="Pearson M."/>
            <person name="Priest M."/>
            <person name="Roberts A."/>
            <person name="Saif S."/>
            <person name="Shea T."/>
            <person name="Sisk P."/>
            <person name="Sykes S."/>
            <person name="Wortman J."/>
            <person name="Nusbaum C."/>
            <person name="Birren B."/>
        </authorList>
    </citation>
    <scope>NUCLEOTIDE SEQUENCE [LARGE SCALE GENOMIC DNA]</scope>
    <source>
        <strain evidence="3 4">CCUG 37419</strain>
    </source>
</reference>
<sequence length="538" mass="62104">MVLLREIFSHPFFDKIDIATDRNVTLNKEVTSVVLSEVPDIEKFIKPGVVVVTTGIIYKDMPDEMMKLIDSLKRVHAVALGFKVGRFFDEIPQNIVDYADEQGLLVFRVPEGIFLIDVVNQIQNMIQGTDDLSFALNIQKQLTDLIFREASQQFIIDRFAEIVGTPVLLISPYYSLEYASKDINKGKNKSIIDRVLSFLRDQKIEKEMSIRLPLEDSDQQVIRIRVISLKTYQHHPHYLVILHPEQLPYPISAFTFEQVAVSMSFALYKDRKEAATEHAIQSEYYRRLMGLSKVGRVPDESLLTDLNYGILPTNYYQVIRIGDAASLGLPYNSSYEEEKMEILAQWLRTYAGDYLKGTVVFEDSRSDSLYLILQQYTKKLNATLHQIQERIEADLKMDIYFCLGNTYLDLSKLGLSCNEANIVYDEVQKRAAHDIVNYLDNNVFYHLFGEVNSDVVKYYCQSVLKELAYPKDKQMIELRNTLKTYLGNQCEISTTAKELFVHRNTVIYRIQKCEEMLEYSVSAPRNSLNIRLALELSE</sequence>
<evidence type="ECO:0000259" key="1">
    <source>
        <dbReference type="Pfam" id="PF07905"/>
    </source>
</evidence>
<dbReference type="InterPro" id="IPR012914">
    <property type="entry name" value="PucR_dom"/>
</dbReference>
<dbReference type="Pfam" id="PF07905">
    <property type="entry name" value="PucR"/>
    <property type="match status" value="1"/>
</dbReference>
<organism evidence="3 4">
    <name type="scientific">Falseniella ignava CCUG 37419</name>
    <dbReference type="NCBI Taxonomy" id="883112"/>
    <lineage>
        <taxon>Bacteria</taxon>
        <taxon>Bacillati</taxon>
        <taxon>Bacillota</taxon>
        <taxon>Bacilli</taxon>
        <taxon>Lactobacillales</taxon>
        <taxon>Aerococcaceae</taxon>
        <taxon>Falseniella</taxon>
    </lineage>
</organism>
<comment type="caution">
    <text evidence="3">The sequence shown here is derived from an EMBL/GenBank/DDBJ whole genome shotgun (WGS) entry which is preliminary data.</text>
</comment>
<keyword evidence="4" id="KW-1185">Reference proteome</keyword>
<feature type="domain" description="Purine catabolism PurC-like" evidence="1">
    <location>
        <begin position="7"/>
        <end position="126"/>
    </location>
</feature>
<evidence type="ECO:0000313" key="3">
    <source>
        <dbReference type="EMBL" id="EKB55757.1"/>
    </source>
</evidence>
<dbReference type="eggNOG" id="COG2508">
    <property type="taxonomic scope" value="Bacteria"/>
</dbReference>
<gene>
    <name evidence="3" type="ORF">HMPREF9707_00944</name>
</gene>
<dbReference type="Proteomes" id="UP000005147">
    <property type="component" value="Unassembled WGS sequence"/>
</dbReference>